<evidence type="ECO:0000256" key="1">
    <source>
        <dbReference type="SAM" id="SignalP"/>
    </source>
</evidence>
<dbReference type="AlphaFoldDB" id="A0A0N4ZYM2"/>
<organism evidence="2 3">
    <name type="scientific">Parastrongyloides trichosuri</name>
    <name type="common">Possum-specific nematode worm</name>
    <dbReference type="NCBI Taxonomy" id="131310"/>
    <lineage>
        <taxon>Eukaryota</taxon>
        <taxon>Metazoa</taxon>
        <taxon>Ecdysozoa</taxon>
        <taxon>Nematoda</taxon>
        <taxon>Chromadorea</taxon>
        <taxon>Rhabditida</taxon>
        <taxon>Tylenchina</taxon>
        <taxon>Panagrolaimomorpha</taxon>
        <taxon>Strongyloidoidea</taxon>
        <taxon>Strongyloididae</taxon>
        <taxon>Parastrongyloides</taxon>
    </lineage>
</organism>
<name>A0A0N4ZYM2_PARTI</name>
<reference evidence="3" key="1">
    <citation type="submission" date="2017-02" db="UniProtKB">
        <authorList>
            <consortium name="WormBaseParasite"/>
        </authorList>
    </citation>
    <scope>IDENTIFICATION</scope>
</reference>
<keyword evidence="2" id="KW-1185">Reference proteome</keyword>
<feature type="chain" id="PRO_5005892394" evidence="1">
    <location>
        <begin position="25"/>
        <end position="115"/>
    </location>
</feature>
<keyword evidence="1" id="KW-0732">Signal</keyword>
<dbReference type="WBParaSite" id="PTRK_0001388800.1">
    <property type="protein sequence ID" value="PTRK_0001388800.1"/>
    <property type="gene ID" value="PTRK_0001388800"/>
</dbReference>
<sequence>MTLSSRFNFLLLILLFSFVSQQSAFYVPIGIRSFSDISDGEEDYNYDLVQNKNDVNNVNSNYYIDNNMKRNFAFVPSRGKKLQERFNFQGSRGKRSFAIMESGNEKRFSFVPARG</sequence>
<evidence type="ECO:0000313" key="2">
    <source>
        <dbReference type="Proteomes" id="UP000038045"/>
    </source>
</evidence>
<evidence type="ECO:0000313" key="3">
    <source>
        <dbReference type="WBParaSite" id="PTRK_0001388800.1"/>
    </source>
</evidence>
<dbReference type="Proteomes" id="UP000038045">
    <property type="component" value="Unplaced"/>
</dbReference>
<protein>
    <submittedName>
        <fullName evidence="3">Uncharacterized protein</fullName>
    </submittedName>
</protein>
<feature type="signal peptide" evidence="1">
    <location>
        <begin position="1"/>
        <end position="24"/>
    </location>
</feature>
<accession>A0A0N4ZYM2</accession>
<proteinExistence type="predicted"/>